<keyword evidence="21" id="KW-1185">Reference proteome</keyword>
<evidence type="ECO:0000256" key="8">
    <source>
        <dbReference type="ARBA" id="ARBA00023027"/>
    </source>
</evidence>
<feature type="active site" description="Proton donor" evidence="15">
    <location>
        <position position="272"/>
    </location>
</feature>
<comment type="pathway">
    <text evidence="1">Porphyrin-containing compound metabolism; siroheme biosynthesis; sirohydrochlorin from precorrin-2: step 1/1.</text>
</comment>
<dbReference type="InterPro" id="IPR036291">
    <property type="entry name" value="NAD(P)-bd_dom_sf"/>
</dbReference>
<evidence type="ECO:0000256" key="6">
    <source>
        <dbReference type="ARBA" id="ARBA00022691"/>
    </source>
</evidence>
<keyword evidence="8" id="KW-0520">NAD</keyword>
<evidence type="ECO:0000256" key="5">
    <source>
        <dbReference type="ARBA" id="ARBA00022679"/>
    </source>
</evidence>
<dbReference type="InterPro" id="IPR037115">
    <property type="entry name" value="Sirohaem_synt_dimer_dom_sf"/>
</dbReference>
<keyword evidence="7" id="KW-0560">Oxidoreductase</keyword>
<keyword evidence="4 16" id="KW-0489">Methyltransferase</keyword>
<dbReference type="NCBIfam" id="TIGR01470">
    <property type="entry name" value="cysG_Nterm"/>
    <property type="match status" value="1"/>
</dbReference>
<dbReference type="FunFam" id="3.30.950.10:FF:000001">
    <property type="entry name" value="Siroheme synthase"/>
    <property type="match status" value="1"/>
</dbReference>
<dbReference type="GO" id="GO:0032259">
    <property type="term" value="P:methylation"/>
    <property type="evidence" value="ECO:0007669"/>
    <property type="project" value="UniProtKB-KW"/>
</dbReference>
<evidence type="ECO:0000256" key="15">
    <source>
        <dbReference type="PIRSR" id="PIRSR036426-1"/>
    </source>
</evidence>
<dbReference type="Gene3D" id="3.40.50.720">
    <property type="entry name" value="NAD(P)-binding Rossmann-like Domain"/>
    <property type="match status" value="1"/>
</dbReference>
<dbReference type="InterPro" id="IPR035996">
    <property type="entry name" value="4pyrrol_Methylase_sf"/>
</dbReference>
<dbReference type="GO" id="GO:0004851">
    <property type="term" value="F:uroporphyrin-III C-methyltransferase activity"/>
    <property type="evidence" value="ECO:0007669"/>
    <property type="project" value="InterPro"/>
</dbReference>
<dbReference type="Pfam" id="PF10414">
    <property type="entry name" value="CysG_dimeriser"/>
    <property type="match status" value="1"/>
</dbReference>
<evidence type="ECO:0000313" key="20">
    <source>
        <dbReference type="EMBL" id="SKC54415.1"/>
    </source>
</evidence>
<dbReference type="InterPro" id="IPR019478">
    <property type="entry name" value="Sirohaem_synthase_dimer_dom"/>
</dbReference>
<dbReference type="GO" id="GO:0043115">
    <property type="term" value="F:precorrin-2 dehydrogenase activity"/>
    <property type="evidence" value="ECO:0007669"/>
    <property type="project" value="UniProtKB-EC"/>
</dbReference>
<evidence type="ECO:0000256" key="13">
    <source>
        <dbReference type="ARBA" id="ARBA00047561"/>
    </source>
</evidence>
<keyword evidence="10" id="KW-0627">Porphyrin biosynthesis</keyword>
<evidence type="ECO:0000256" key="7">
    <source>
        <dbReference type="ARBA" id="ARBA00023002"/>
    </source>
</evidence>
<dbReference type="Pfam" id="PF13241">
    <property type="entry name" value="NAD_binding_7"/>
    <property type="match status" value="1"/>
</dbReference>
<dbReference type="NCBIfam" id="NF004790">
    <property type="entry name" value="PRK06136.1"/>
    <property type="match status" value="1"/>
</dbReference>
<reference evidence="20 21" key="1">
    <citation type="submission" date="2017-02" db="EMBL/GenBank/DDBJ databases">
        <authorList>
            <person name="Peterson S.W."/>
        </authorList>
    </citation>
    <scope>NUCLEOTIDE SEQUENCE [LARGE SCALE GENOMIC DNA]</scope>
    <source>
        <strain evidence="20 21">P15</strain>
    </source>
</reference>
<evidence type="ECO:0000256" key="1">
    <source>
        <dbReference type="ARBA" id="ARBA00005010"/>
    </source>
</evidence>
<dbReference type="InterPro" id="IPR003043">
    <property type="entry name" value="Uropor_MeTrfase_CS"/>
</dbReference>
<keyword evidence="5 16" id="KW-0808">Transferase</keyword>
<dbReference type="PANTHER" id="PTHR45790:SF1">
    <property type="entry name" value="SIROHEME SYNTHASE"/>
    <property type="match status" value="1"/>
</dbReference>
<dbReference type="InterPro" id="IPR000878">
    <property type="entry name" value="4pyrrol_Mease"/>
</dbReference>
<evidence type="ECO:0000256" key="4">
    <source>
        <dbReference type="ARBA" id="ARBA00022603"/>
    </source>
</evidence>
<dbReference type="InterPro" id="IPR012409">
    <property type="entry name" value="Sirohaem_synth"/>
</dbReference>
<comment type="catalytic activity">
    <reaction evidence="13">
        <text>precorrin-2 + NAD(+) = sirohydrochlorin + NADH + 2 H(+)</text>
        <dbReference type="Rhea" id="RHEA:15613"/>
        <dbReference type="ChEBI" id="CHEBI:15378"/>
        <dbReference type="ChEBI" id="CHEBI:57540"/>
        <dbReference type="ChEBI" id="CHEBI:57945"/>
        <dbReference type="ChEBI" id="CHEBI:58351"/>
        <dbReference type="ChEBI" id="CHEBI:58827"/>
        <dbReference type="EC" id="1.3.1.76"/>
    </reaction>
</comment>
<dbReference type="GO" id="GO:0051266">
    <property type="term" value="F:sirohydrochlorin ferrochelatase activity"/>
    <property type="evidence" value="ECO:0007669"/>
    <property type="project" value="InterPro"/>
</dbReference>
<dbReference type="InterPro" id="IPR014777">
    <property type="entry name" value="4pyrrole_Mease_sub1"/>
</dbReference>
<dbReference type="InterPro" id="IPR006366">
    <property type="entry name" value="CobA/CysG_C"/>
</dbReference>
<evidence type="ECO:0000256" key="3">
    <source>
        <dbReference type="ARBA" id="ARBA00022573"/>
    </source>
</evidence>
<keyword evidence="3" id="KW-0169">Cobalamin biosynthesis</keyword>
<gene>
    <name evidence="20" type="ORF">SAMN06296058_1047</name>
</gene>
<dbReference type="NCBIfam" id="TIGR01469">
    <property type="entry name" value="cobA_cysG_Cterm"/>
    <property type="match status" value="1"/>
</dbReference>
<dbReference type="NCBIfam" id="NF007922">
    <property type="entry name" value="PRK10637.1"/>
    <property type="match status" value="1"/>
</dbReference>
<dbReference type="Gene3D" id="3.30.160.110">
    <property type="entry name" value="Siroheme synthase, domain 2"/>
    <property type="match status" value="1"/>
</dbReference>
<dbReference type="CDD" id="cd11642">
    <property type="entry name" value="SUMT"/>
    <property type="match status" value="1"/>
</dbReference>
<feature type="domain" description="Tetrapyrrole methylase" evidence="17">
    <location>
        <begin position="220"/>
        <end position="430"/>
    </location>
</feature>
<dbReference type="PANTHER" id="PTHR45790">
    <property type="entry name" value="SIROHEME SYNTHASE-RELATED"/>
    <property type="match status" value="1"/>
</dbReference>
<feature type="domain" description="Sirohaem synthase dimerisation" evidence="18">
    <location>
        <begin position="152"/>
        <end position="209"/>
    </location>
</feature>
<comment type="pathway">
    <text evidence="14">Cofactor biosynthesis; adenosylcobalamin biosynthesis; precorrin-2 from uroporphyrinogen III: step 1/1.</text>
</comment>
<dbReference type="FunFam" id="3.40.1010.10:FF:000001">
    <property type="entry name" value="Siroheme synthase"/>
    <property type="match status" value="1"/>
</dbReference>
<dbReference type="PIRSF" id="PIRSF036426">
    <property type="entry name" value="Sirohaem_synth"/>
    <property type="match status" value="1"/>
</dbReference>
<dbReference type="GO" id="GO:0051287">
    <property type="term" value="F:NAD binding"/>
    <property type="evidence" value="ECO:0007669"/>
    <property type="project" value="InterPro"/>
</dbReference>
<feature type="active site" description="Proton acceptor" evidence="15">
    <location>
        <position position="250"/>
    </location>
</feature>
<keyword evidence="9" id="KW-0456">Lyase</keyword>
<dbReference type="InterPro" id="IPR050161">
    <property type="entry name" value="Siro_Cobalamin_biosynth"/>
</dbReference>
<evidence type="ECO:0000256" key="10">
    <source>
        <dbReference type="ARBA" id="ARBA00023244"/>
    </source>
</evidence>
<dbReference type="AlphaFoldDB" id="A0A1T5JSU2"/>
<protein>
    <submittedName>
        <fullName evidence="20">Uroporphyrinogen-III C-methyltransferase /precorrin-2 dehydrogenase</fullName>
    </submittedName>
</protein>
<feature type="domain" description="Siroheme synthase central" evidence="19">
    <location>
        <begin position="121"/>
        <end position="146"/>
    </location>
</feature>
<dbReference type="PROSITE" id="PS00839">
    <property type="entry name" value="SUMT_1"/>
    <property type="match status" value="1"/>
</dbReference>
<dbReference type="PROSITE" id="PS00840">
    <property type="entry name" value="SUMT_2"/>
    <property type="match status" value="1"/>
</dbReference>
<evidence type="ECO:0000256" key="9">
    <source>
        <dbReference type="ARBA" id="ARBA00023239"/>
    </source>
</evidence>
<organism evidence="20 21">
    <name type="scientific">Pseudoxanthomonas indica</name>
    <dbReference type="NCBI Taxonomy" id="428993"/>
    <lineage>
        <taxon>Bacteria</taxon>
        <taxon>Pseudomonadati</taxon>
        <taxon>Pseudomonadota</taxon>
        <taxon>Gammaproteobacteria</taxon>
        <taxon>Lysobacterales</taxon>
        <taxon>Lysobacteraceae</taxon>
        <taxon>Pseudoxanthomonas</taxon>
    </lineage>
</organism>
<comment type="similarity">
    <text evidence="2 16">Belongs to the precorrin methyltransferase family.</text>
</comment>
<dbReference type="STRING" id="428993.SAMN06296058_1047"/>
<name>A0A1T5JSU2_9GAMM</name>
<dbReference type="InterPro" id="IPR006367">
    <property type="entry name" value="Sirohaem_synthase_N"/>
</dbReference>
<dbReference type="SUPFAM" id="SSF53790">
    <property type="entry name" value="Tetrapyrrole methylase"/>
    <property type="match status" value="1"/>
</dbReference>
<dbReference type="SUPFAM" id="SSF51735">
    <property type="entry name" value="NAD(P)-binding Rossmann-fold domains"/>
    <property type="match status" value="1"/>
</dbReference>
<evidence type="ECO:0000313" key="21">
    <source>
        <dbReference type="Proteomes" id="UP000190341"/>
    </source>
</evidence>
<dbReference type="Pfam" id="PF14824">
    <property type="entry name" value="Sirohm_synth_M"/>
    <property type="match status" value="1"/>
</dbReference>
<evidence type="ECO:0000256" key="16">
    <source>
        <dbReference type="RuleBase" id="RU003960"/>
    </source>
</evidence>
<keyword evidence="11" id="KW-0511">Multifunctional enzyme</keyword>
<dbReference type="RefSeq" id="WP_229730812.1">
    <property type="nucleotide sequence ID" value="NZ_BMCL01000002.1"/>
</dbReference>
<sequence length="482" mass="52250">MASALFPLFADLHDRPVLVVGGGAVAERKLAALLEAGALPRIQALALSPAIQAWLDEGRVTWIGPRFHPRALEDVWLVVAATDDPQVNQEVAAAAQQRRVFANIVDHAELSSVHVPARVQRGDLQIAISSGGGAPMVARHLRRQLETFFDDSWGALTALFARHRQAIRARYPDTAQRRRFFEQVLQGDLPRLLRQRQQARAEQWLEQALRDSPARSVGSVVLVGAGPGDPGLLTLHALRAINEADVILHDRLVSDEVLQLARRDAQRIEVGKSAGHHSVRQEAIHELMLEHARAGRRVVRLKGGDPFVFGRGGEELQVLRAHGIDFEVIPGITAAVACAAYAGIPLTHRDHAQSLRLVTAHCKDSLDTLDWPALAQSRQTLAFYMGVAGLDTIQARMVAEGCPPSTPFALIENGSRANQRVLAGRLEQLAVAAREHGICSPALLIIGEVAGLAVDLHWFGAPPLSADQARALPVHTSLPHAA</sequence>
<dbReference type="InterPro" id="IPR028281">
    <property type="entry name" value="Sirohaem_synthase_central"/>
</dbReference>
<evidence type="ECO:0000256" key="12">
    <source>
        <dbReference type="ARBA" id="ARBA00025705"/>
    </source>
</evidence>
<dbReference type="Pfam" id="PF00590">
    <property type="entry name" value="TP_methylase"/>
    <property type="match status" value="1"/>
</dbReference>
<dbReference type="Proteomes" id="UP000190341">
    <property type="component" value="Unassembled WGS sequence"/>
</dbReference>
<keyword evidence="6" id="KW-0949">S-adenosyl-L-methionine</keyword>
<dbReference type="Gene3D" id="1.10.8.210">
    <property type="entry name" value="Sirohaem synthase, dimerisation domain"/>
    <property type="match status" value="1"/>
</dbReference>
<dbReference type="Gene3D" id="3.40.1010.10">
    <property type="entry name" value="Cobalt-precorrin-4 Transmethylase, Domain 1"/>
    <property type="match status" value="1"/>
</dbReference>
<comment type="pathway">
    <text evidence="12">Porphyrin-containing compound metabolism; siroheme biosynthesis; precorrin-2 from uroporphyrinogen III: step 1/1.</text>
</comment>
<dbReference type="EMBL" id="FUZV01000001">
    <property type="protein sequence ID" value="SKC54415.1"/>
    <property type="molecule type" value="Genomic_DNA"/>
</dbReference>
<evidence type="ECO:0000259" key="17">
    <source>
        <dbReference type="Pfam" id="PF00590"/>
    </source>
</evidence>
<evidence type="ECO:0000256" key="11">
    <source>
        <dbReference type="ARBA" id="ARBA00023268"/>
    </source>
</evidence>
<dbReference type="UniPathway" id="UPA00262">
    <property type="reaction ID" value="UER00211"/>
</dbReference>
<evidence type="ECO:0000256" key="2">
    <source>
        <dbReference type="ARBA" id="ARBA00005879"/>
    </source>
</evidence>
<accession>A0A1T5JSU2</accession>
<evidence type="ECO:0000259" key="19">
    <source>
        <dbReference type="Pfam" id="PF14824"/>
    </source>
</evidence>
<evidence type="ECO:0000259" key="18">
    <source>
        <dbReference type="Pfam" id="PF10414"/>
    </source>
</evidence>
<proteinExistence type="inferred from homology"/>
<dbReference type="InterPro" id="IPR014776">
    <property type="entry name" value="4pyrrole_Mease_sub2"/>
</dbReference>
<evidence type="ECO:0000256" key="14">
    <source>
        <dbReference type="ARBA" id="ARBA00060548"/>
    </source>
</evidence>
<dbReference type="Gene3D" id="3.30.950.10">
    <property type="entry name" value="Methyltransferase, Cobalt-precorrin-4 Transmethylase, Domain 2"/>
    <property type="match status" value="1"/>
</dbReference>
<dbReference type="GO" id="GO:0009236">
    <property type="term" value="P:cobalamin biosynthetic process"/>
    <property type="evidence" value="ECO:0007669"/>
    <property type="project" value="UniProtKB-KW"/>
</dbReference>
<dbReference type="GO" id="GO:0019354">
    <property type="term" value="P:siroheme biosynthetic process"/>
    <property type="evidence" value="ECO:0007669"/>
    <property type="project" value="UniProtKB-UniPathway"/>
</dbReference>
<dbReference type="SUPFAM" id="SSF75615">
    <property type="entry name" value="Siroheme synthase middle domains-like"/>
    <property type="match status" value="1"/>
</dbReference>